<reference evidence="1" key="1">
    <citation type="submission" date="2021-01" db="EMBL/GenBank/DDBJ databases">
        <authorList>
            <consortium name="Genoscope - CEA"/>
            <person name="William W."/>
        </authorList>
    </citation>
    <scope>NUCLEOTIDE SEQUENCE</scope>
</reference>
<comment type="caution">
    <text evidence="1">The sequence shown here is derived from an EMBL/GenBank/DDBJ whole genome shotgun (WGS) entry which is preliminary data.</text>
</comment>
<organism evidence="1 2">
    <name type="scientific">Paramecium primaurelia</name>
    <dbReference type="NCBI Taxonomy" id="5886"/>
    <lineage>
        <taxon>Eukaryota</taxon>
        <taxon>Sar</taxon>
        <taxon>Alveolata</taxon>
        <taxon>Ciliophora</taxon>
        <taxon>Intramacronucleata</taxon>
        <taxon>Oligohymenophorea</taxon>
        <taxon>Peniculida</taxon>
        <taxon>Parameciidae</taxon>
        <taxon>Paramecium</taxon>
    </lineage>
</organism>
<accession>A0A8S1M9K7</accession>
<dbReference type="AlphaFoldDB" id="A0A8S1M9K7"/>
<dbReference type="EMBL" id="CAJJDM010000058">
    <property type="protein sequence ID" value="CAD8076877.1"/>
    <property type="molecule type" value="Genomic_DNA"/>
</dbReference>
<protein>
    <submittedName>
        <fullName evidence="1">Uncharacterized protein</fullName>
    </submittedName>
</protein>
<keyword evidence="2" id="KW-1185">Reference proteome</keyword>
<gene>
    <name evidence="1" type="ORF">PPRIM_AZ9-3.1.T0570101</name>
</gene>
<evidence type="ECO:0000313" key="2">
    <source>
        <dbReference type="Proteomes" id="UP000688137"/>
    </source>
</evidence>
<evidence type="ECO:0000313" key="1">
    <source>
        <dbReference type="EMBL" id="CAD8076877.1"/>
    </source>
</evidence>
<proteinExistence type="predicted"/>
<sequence length="77" mass="9063">MMRLYYVDKPQCPLFQQIYILHLEVAQSTTEAPQLIVALNTRTPLFYPYYSVLKPNIKQLLDLTGYYGLVYTLEDEI</sequence>
<dbReference type="Proteomes" id="UP000688137">
    <property type="component" value="Unassembled WGS sequence"/>
</dbReference>
<name>A0A8S1M9K7_PARPR</name>